<comment type="similarity">
    <text evidence="4">Belongs to the rad21 family.</text>
</comment>
<evidence type="ECO:0000256" key="14">
    <source>
        <dbReference type="ARBA" id="ARBA00023196"/>
    </source>
</evidence>
<dbReference type="Pfam" id="PF02823">
    <property type="entry name" value="ATP-synt_DE_N"/>
    <property type="match status" value="1"/>
</dbReference>
<dbReference type="InterPro" id="IPR020546">
    <property type="entry name" value="ATP_synth_F1_dsu/esu_N"/>
</dbReference>
<name>A0AAN7WT55_9SACH</name>
<keyword evidence="12" id="KW-0496">Mitochondrion</keyword>
<sequence length="737" mass="82285">MFRSQLIKSSRIVTRSYANAAEATSIAGGLKLNFALPHETLYKDTLVTQVNLPAQSGKIGVLANHIPTVEQLTPGVVEVLEDGKTSKKFFIPGGFATMQPNSLLCVTAVEAFPLESFSQENIAQLLSKAKEKATSQDEKVSAIAKLQVNVLEELQNALKTIPLAQIWLASNMSNVSRTSVLQTDISKSVRAIEKVVGYNLENRNNSILEKDKGHASINNITLRTSGELLHGVVRVYSKQAGFLLSDIKDTLIKISSLFKASSKINVTMTENATIAKIGHLILEDTVTEKEVLVLPTLGFLDENISSASNLLNKFDNMERQVQGATKTTNPNNSFDISIEVGRRFDSNEGPNIHENSNLDLDFDIQDVNGQNTSIQDKSSWIEGTRNTEPTVEHSEMNINSGNTNYHDNDWNLDFGNNEGINMDTDISHDSIELGRRAESVDIHEPTDFGFDLELEKEQSELELEPETEIVNNEKRHSSKKSTSTRNPLLKHTIPVESDFSQELTDEELKNESLTIVSKHAVIKKHSIIKLNQKRLWEQMIGSLDYIPNVITTQYLDYRNLKKPKVTNNTYEGIEEPEYDNSLDLDANSLGNGEPYQDLEPDIIAPLDADITNQLNTEEHMDDNDILSSPYKNNNVSNNDNDQHMKLPTSENINPTINHIVETLKMKEDSILFNDLVVEQHTKIHQNSNPISKREASDAFFNMLTLATTGCVDLVQEQSFGKIHITKNASLLDEYIIA</sequence>
<dbReference type="Proteomes" id="UP001306508">
    <property type="component" value="Unassembled WGS sequence"/>
</dbReference>
<evidence type="ECO:0000256" key="5">
    <source>
        <dbReference type="ARBA" id="ARBA00011648"/>
    </source>
</evidence>
<dbReference type="GO" id="GO:0046933">
    <property type="term" value="F:proton-transporting ATP synthase activity, rotational mechanism"/>
    <property type="evidence" value="ECO:0007669"/>
    <property type="project" value="InterPro"/>
</dbReference>
<dbReference type="Pfam" id="PF04824">
    <property type="entry name" value="Rad21_Rec8"/>
    <property type="match status" value="1"/>
</dbReference>
<dbReference type="GO" id="GO:1990414">
    <property type="term" value="P:replication-born double-strand break repair via sister chromatid exchange"/>
    <property type="evidence" value="ECO:0007669"/>
    <property type="project" value="TreeGrafter"/>
</dbReference>
<proteinExistence type="inferred from homology"/>
<evidence type="ECO:0000259" key="22">
    <source>
        <dbReference type="Pfam" id="PF04825"/>
    </source>
</evidence>
<dbReference type="InterPro" id="IPR006910">
    <property type="entry name" value="Rad21_Rec8_N"/>
</dbReference>
<dbReference type="GO" id="GO:0007064">
    <property type="term" value="P:mitotic sister chromatid cohesion"/>
    <property type="evidence" value="ECO:0007669"/>
    <property type="project" value="TreeGrafter"/>
</dbReference>
<keyword evidence="9" id="KW-0999">Mitochondrion inner membrane</keyword>
<keyword evidence="25" id="KW-1185">Reference proteome</keyword>
<evidence type="ECO:0000256" key="18">
    <source>
        <dbReference type="ARBA" id="ARBA00045605"/>
    </source>
</evidence>
<keyword evidence="14" id="KW-0139">CF(1)</keyword>
<dbReference type="AlphaFoldDB" id="A0AAN7WT55"/>
<evidence type="ECO:0000313" key="24">
    <source>
        <dbReference type="EMBL" id="KAK5780073.1"/>
    </source>
</evidence>
<evidence type="ECO:0000256" key="15">
    <source>
        <dbReference type="ARBA" id="ARBA00023242"/>
    </source>
</evidence>
<comment type="subcellular location">
    <subcellularLocation>
        <location evidence="2">Mitochondrion inner membrane</location>
    </subcellularLocation>
    <subcellularLocation>
        <location evidence="1">Nucleus</location>
    </subcellularLocation>
</comment>
<keyword evidence="8" id="KW-0375">Hydrogen ion transport</keyword>
<evidence type="ECO:0000256" key="11">
    <source>
        <dbReference type="ARBA" id="ARBA00023065"/>
    </source>
</evidence>
<dbReference type="EMBL" id="JAWIZZ010000045">
    <property type="protein sequence ID" value="KAK5780073.1"/>
    <property type="molecule type" value="Genomic_DNA"/>
</dbReference>
<feature type="domain" description="ATP synthase F1 complex delta/epsilon subunit N-terminal" evidence="20">
    <location>
        <begin position="30"/>
        <end position="103"/>
    </location>
</feature>
<keyword evidence="13" id="KW-0472">Membrane</keyword>
<evidence type="ECO:0000259" key="23">
    <source>
        <dbReference type="Pfam" id="PF21334"/>
    </source>
</evidence>
<evidence type="ECO:0000256" key="16">
    <source>
        <dbReference type="ARBA" id="ARBA00023310"/>
    </source>
</evidence>
<dbReference type="GO" id="GO:0003682">
    <property type="term" value="F:chromatin binding"/>
    <property type="evidence" value="ECO:0007669"/>
    <property type="project" value="TreeGrafter"/>
</dbReference>
<feature type="domain" description="F1F0-ATP synthase subunit delta C-terminal" evidence="23">
    <location>
        <begin position="117"/>
        <end position="155"/>
    </location>
</feature>
<evidence type="ECO:0000256" key="8">
    <source>
        <dbReference type="ARBA" id="ARBA00022781"/>
    </source>
</evidence>
<dbReference type="Gene3D" id="6.10.140.880">
    <property type="match status" value="1"/>
</dbReference>
<dbReference type="CDD" id="cd12152">
    <property type="entry name" value="F1-ATPase_delta"/>
    <property type="match status" value="1"/>
</dbReference>
<feature type="region of interest" description="Disordered" evidence="19">
    <location>
        <begin position="459"/>
        <end position="491"/>
    </location>
</feature>
<dbReference type="InterPro" id="IPR036771">
    <property type="entry name" value="ATPsynth_dsu/esu_N"/>
</dbReference>
<dbReference type="InterPro" id="IPR048938">
    <property type="entry name" value="ATPD_C_fung"/>
</dbReference>
<dbReference type="HAMAP" id="MF_00530">
    <property type="entry name" value="ATP_synth_epsil_bac"/>
    <property type="match status" value="1"/>
</dbReference>
<evidence type="ECO:0000256" key="7">
    <source>
        <dbReference type="ARBA" id="ARBA00022448"/>
    </source>
</evidence>
<dbReference type="GO" id="GO:0045259">
    <property type="term" value="C:proton-transporting ATP synthase complex"/>
    <property type="evidence" value="ECO:0007669"/>
    <property type="project" value="UniProtKB-KW"/>
</dbReference>
<protein>
    <recommendedName>
        <fullName evidence="6">ATP synthase subunit delta, mitochondrial</fullName>
    </recommendedName>
    <alternativeName>
        <fullName evidence="17">F-ATPase delta subunit</fullName>
    </alternativeName>
</protein>
<dbReference type="Gene3D" id="2.60.15.10">
    <property type="entry name" value="F0F1 ATP synthase delta/epsilon subunit, N-terminal"/>
    <property type="match status" value="1"/>
</dbReference>
<evidence type="ECO:0000256" key="19">
    <source>
        <dbReference type="SAM" id="MobiDB-lite"/>
    </source>
</evidence>
<keyword evidence="16" id="KW-0066">ATP synthesis</keyword>
<dbReference type="GO" id="GO:0005743">
    <property type="term" value="C:mitochondrial inner membrane"/>
    <property type="evidence" value="ECO:0007669"/>
    <property type="project" value="UniProtKB-SubCell"/>
</dbReference>
<dbReference type="Pfam" id="PF21334">
    <property type="entry name" value="ATPD_C_fung"/>
    <property type="match status" value="1"/>
</dbReference>
<comment type="function">
    <text evidence="18">Mitochondrial membrane ATP synthase (F(1)F(0) ATP synthase or Complex V) produces ATP from ADP in the presence of a proton gradient across the membrane which is generated by electron transport complexes of the respiratory chain. F-type ATPases consist of two structural domains, F(1) - containing the extramembraneous catalytic core, and F(0) - containing the membrane proton channel, linked together by a central stalk and a peripheral stalk. During catalysis, ATP turnover in the catalytic domain of F(1) is coupled via a rotary mechanism of the central stalk subunits to proton translocation. Part of the complex F(1) domain and of the central stalk which is part of the complex rotary element. Rotation of the central stalk against the surrounding alpha(3)beta(3) subunits leads to hydrolysis of ATP in three separate catalytic sites on the beta subunits.</text>
</comment>
<evidence type="ECO:0000259" key="21">
    <source>
        <dbReference type="Pfam" id="PF04824"/>
    </source>
</evidence>
<comment type="subunit">
    <text evidence="5">F-type ATPases have 2 components, CF(1) - the catalytic core - and CF(0) - the membrane proton channel. CF(1) has five subunits: alpha(3), beta(3), gamma(1), delta(1), epsilon(1). CF(0) has three main subunits: a, b and c.</text>
</comment>
<dbReference type="SUPFAM" id="SSF46785">
    <property type="entry name" value="Winged helix' DNA-binding domain"/>
    <property type="match status" value="1"/>
</dbReference>
<evidence type="ECO:0000256" key="13">
    <source>
        <dbReference type="ARBA" id="ARBA00023136"/>
    </source>
</evidence>
<dbReference type="Gene3D" id="1.10.10.580">
    <property type="entry name" value="Structural maintenance of chromosome 1. Chain E"/>
    <property type="match status" value="1"/>
</dbReference>
<evidence type="ECO:0000256" key="2">
    <source>
        <dbReference type="ARBA" id="ARBA00004273"/>
    </source>
</evidence>
<evidence type="ECO:0000256" key="6">
    <source>
        <dbReference type="ARBA" id="ARBA00016960"/>
    </source>
</evidence>
<evidence type="ECO:0000256" key="9">
    <source>
        <dbReference type="ARBA" id="ARBA00022792"/>
    </source>
</evidence>
<evidence type="ECO:0000313" key="25">
    <source>
        <dbReference type="Proteomes" id="UP001306508"/>
    </source>
</evidence>
<keyword evidence="15" id="KW-0539">Nucleus</keyword>
<dbReference type="InterPro" id="IPR036390">
    <property type="entry name" value="WH_DNA-bd_sf"/>
</dbReference>
<comment type="similarity">
    <text evidence="3">Belongs to the ATPase epsilon chain family.</text>
</comment>
<dbReference type="InterPro" id="IPR023093">
    <property type="entry name" value="ScpA-like_C"/>
</dbReference>
<feature type="domain" description="Rad21/Rec8-like protein C-terminal eukaryotic" evidence="21">
    <location>
        <begin position="687"/>
        <end position="728"/>
    </location>
</feature>
<dbReference type="InterPro" id="IPR006909">
    <property type="entry name" value="Rad21/Rec8_C_eu"/>
</dbReference>
<reference evidence="25" key="1">
    <citation type="submission" date="2023-07" db="EMBL/GenBank/DDBJ databases">
        <title>A draft genome of Kazachstania heterogenica Y-27499.</title>
        <authorList>
            <person name="Donic C."/>
            <person name="Kralova J.S."/>
            <person name="Fidel L."/>
            <person name="Ben-Dor S."/>
            <person name="Jung S."/>
        </authorList>
    </citation>
    <scope>NUCLEOTIDE SEQUENCE [LARGE SCALE GENOMIC DNA]</scope>
    <source>
        <strain evidence="25">Y27499</strain>
    </source>
</reference>
<dbReference type="Pfam" id="PF04825">
    <property type="entry name" value="Rad21_Rec8_N"/>
    <property type="match status" value="1"/>
</dbReference>
<organism evidence="24 25">
    <name type="scientific">Arxiozyma heterogenica</name>
    <dbReference type="NCBI Taxonomy" id="278026"/>
    <lineage>
        <taxon>Eukaryota</taxon>
        <taxon>Fungi</taxon>
        <taxon>Dikarya</taxon>
        <taxon>Ascomycota</taxon>
        <taxon>Saccharomycotina</taxon>
        <taxon>Saccharomycetes</taxon>
        <taxon>Saccharomycetales</taxon>
        <taxon>Saccharomycetaceae</taxon>
        <taxon>Arxiozyma</taxon>
    </lineage>
</organism>
<dbReference type="InterPro" id="IPR001469">
    <property type="entry name" value="ATP_synth_F1_dsu/esu"/>
</dbReference>
<dbReference type="PANTHER" id="PTHR12585:SF69">
    <property type="entry name" value="FI11703P"/>
    <property type="match status" value="1"/>
</dbReference>
<evidence type="ECO:0000256" key="3">
    <source>
        <dbReference type="ARBA" id="ARBA00005712"/>
    </source>
</evidence>
<dbReference type="FunFam" id="2.60.15.10:FF:000003">
    <property type="entry name" value="ATP synthase subunit delta, mitochondrial"/>
    <property type="match status" value="1"/>
</dbReference>
<accession>A0AAN7WT55</accession>
<evidence type="ECO:0000259" key="20">
    <source>
        <dbReference type="Pfam" id="PF02823"/>
    </source>
</evidence>
<comment type="caution">
    <text evidence="24">The sequence shown here is derived from an EMBL/GenBank/DDBJ whole genome shotgun (WGS) entry which is preliminary data.</text>
</comment>
<evidence type="ECO:0000256" key="4">
    <source>
        <dbReference type="ARBA" id="ARBA00009870"/>
    </source>
</evidence>
<keyword evidence="7" id="KW-0813">Transport</keyword>
<evidence type="ECO:0000256" key="17">
    <source>
        <dbReference type="ARBA" id="ARBA00031669"/>
    </source>
</evidence>
<gene>
    <name evidence="24" type="ORF">RI543_002614</name>
</gene>
<evidence type="ECO:0000256" key="1">
    <source>
        <dbReference type="ARBA" id="ARBA00004123"/>
    </source>
</evidence>
<feature type="domain" description="Rad21/Rec8-like protein N-terminal" evidence="22">
    <location>
        <begin position="159"/>
        <end position="271"/>
    </location>
</feature>
<evidence type="ECO:0000256" key="10">
    <source>
        <dbReference type="ARBA" id="ARBA00022946"/>
    </source>
</evidence>
<dbReference type="PANTHER" id="PTHR12585">
    <property type="entry name" value="SCC1 / RAD21 FAMILY MEMBER"/>
    <property type="match status" value="1"/>
</dbReference>
<keyword evidence="10" id="KW-0809">Transit peptide</keyword>
<dbReference type="SUPFAM" id="SSF51344">
    <property type="entry name" value="Epsilon subunit of F1F0-ATP synthase N-terminal domain"/>
    <property type="match status" value="1"/>
</dbReference>
<dbReference type="GO" id="GO:0030892">
    <property type="term" value="C:mitotic cohesin complex"/>
    <property type="evidence" value="ECO:0007669"/>
    <property type="project" value="TreeGrafter"/>
</dbReference>
<dbReference type="InterPro" id="IPR039781">
    <property type="entry name" value="Rad21/Rec8-like"/>
</dbReference>
<dbReference type="GO" id="GO:0005634">
    <property type="term" value="C:nucleus"/>
    <property type="evidence" value="ECO:0007669"/>
    <property type="project" value="UniProtKB-SubCell"/>
</dbReference>
<evidence type="ECO:0000256" key="12">
    <source>
        <dbReference type="ARBA" id="ARBA00023128"/>
    </source>
</evidence>
<keyword evidence="11" id="KW-0406">Ion transport</keyword>